<dbReference type="InterPro" id="IPR036165">
    <property type="entry name" value="YefM-like_sf"/>
</dbReference>
<dbReference type="SUPFAM" id="SSF143120">
    <property type="entry name" value="YefM-like"/>
    <property type="match status" value="1"/>
</dbReference>
<evidence type="ECO:0000313" key="3">
    <source>
        <dbReference type="Proteomes" id="UP000000211"/>
    </source>
</evidence>
<name>K7R1W5_THEOS</name>
<keyword evidence="2" id="KW-0614">Plasmid</keyword>
<protein>
    <submittedName>
        <fullName evidence="2">Antitoxin of toxin-antitoxin stability system</fullName>
    </submittedName>
</protein>
<dbReference type="Proteomes" id="UP000000211">
    <property type="component" value="Plasmid pTHEOS01"/>
</dbReference>
<gene>
    <name evidence="2" type="ORF">Theos_2291</name>
</gene>
<proteinExistence type="inferred from homology"/>
<dbReference type="KEGG" id="tos:Theos_2291"/>
<organism evidence="2 3">
    <name type="scientific">Thermus oshimai JL-2</name>
    <dbReference type="NCBI Taxonomy" id="751945"/>
    <lineage>
        <taxon>Bacteria</taxon>
        <taxon>Thermotogati</taxon>
        <taxon>Deinococcota</taxon>
        <taxon>Deinococci</taxon>
        <taxon>Thermales</taxon>
        <taxon>Thermaceae</taxon>
        <taxon>Thermus</taxon>
    </lineage>
</organism>
<dbReference type="HOGENOM" id="CLU_2811066_0_0_0"/>
<keyword evidence="3" id="KW-1185">Reference proteome</keyword>
<dbReference type="EMBL" id="CP003250">
    <property type="protein sequence ID" value="AFV77280.1"/>
    <property type="molecule type" value="Genomic_DNA"/>
</dbReference>
<geneLocation type="plasmid" evidence="2 3">
    <name>pTHEOS01</name>
</geneLocation>
<evidence type="ECO:0000256" key="1">
    <source>
        <dbReference type="ARBA" id="ARBA00009981"/>
    </source>
</evidence>
<dbReference type="PATRIC" id="fig|751945.3.peg.2232"/>
<dbReference type="Gene3D" id="3.40.1620.10">
    <property type="entry name" value="YefM-like domain"/>
    <property type="match status" value="1"/>
</dbReference>
<dbReference type="AlphaFoldDB" id="K7R1W5"/>
<reference evidence="2 3" key="1">
    <citation type="journal article" date="2013" name="Genome Announc.">
        <title>Whole Genome Sequencing of Thermus oshimai JL-2 and Thermus thermophilus JL-18, Incomplete Denitrifiers from the United States Great Basin.</title>
        <authorList>
            <person name="Murugapiran S.K."/>
            <person name="Huntemann M."/>
            <person name="Wei C.L."/>
            <person name="Han J."/>
            <person name="Detter J.C."/>
            <person name="Han C.S."/>
            <person name="Erkkila T.H."/>
            <person name="Teshima H."/>
            <person name="Chen A."/>
            <person name="Kyrpides N."/>
            <person name="Mavrommatis K."/>
            <person name="Markowitz V."/>
            <person name="Szeto E."/>
            <person name="Ivanova N."/>
            <person name="Pagani I."/>
            <person name="Lam J."/>
            <person name="McDonald A.I."/>
            <person name="Dodsworth J.A."/>
            <person name="Pati A."/>
            <person name="Goodwin L."/>
            <person name="Peters L."/>
            <person name="Pitluck S."/>
            <person name="Woyke T."/>
            <person name="Hedlund B.P."/>
        </authorList>
    </citation>
    <scope>NUCLEOTIDE SEQUENCE</scope>
    <source>
        <strain evidence="2 3">JL-2</strain>
        <plasmid evidence="2">pTHEOS01</plasmid>
    </source>
</reference>
<dbReference type="RefSeq" id="WP_015065277.1">
    <property type="nucleotide sequence ID" value="NC_019387.1"/>
</dbReference>
<sequence>MRTVSVIKARNHLDLLLEWVRQGEEVLLLDRGVPVARLGPVPQAQDESLSLLVRKGLVRSGTGRPEL</sequence>
<accession>K7R1W5</accession>
<evidence type="ECO:0000313" key="2">
    <source>
        <dbReference type="EMBL" id="AFV77280.1"/>
    </source>
</evidence>
<dbReference type="OrthoDB" id="2376460at2"/>
<comment type="similarity">
    <text evidence="1">Belongs to the phD/YefM antitoxin family.</text>
</comment>